<protein>
    <recommendedName>
        <fullName evidence="3">SAM-dependent methyltransferase</fullName>
    </recommendedName>
</protein>
<organism evidence="1 2">
    <name type="scientific">Streptosporangium algeriense</name>
    <dbReference type="NCBI Taxonomy" id="1682748"/>
    <lineage>
        <taxon>Bacteria</taxon>
        <taxon>Bacillati</taxon>
        <taxon>Actinomycetota</taxon>
        <taxon>Actinomycetes</taxon>
        <taxon>Streptosporangiales</taxon>
        <taxon>Streptosporangiaceae</taxon>
        <taxon>Streptosporangium</taxon>
    </lineage>
</organism>
<accession>A0ABW3E9K2</accession>
<gene>
    <name evidence="1" type="ORF">ACFQ08_45695</name>
</gene>
<sequence>MWLTWRAATQRALYGENGFYLRERPSAHFRTSVSATTGATVGTPAVLAGAVLRELTELTGPGGLTGTLDLVDVGAG</sequence>
<dbReference type="EMBL" id="JBHTHX010003575">
    <property type="protein sequence ID" value="MFD0891894.1"/>
    <property type="molecule type" value="Genomic_DNA"/>
</dbReference>
<keyword evidence="2" id="KW-1185">Reference proteome</keyword>
<evidence type="ECO:0000313" key="2">
    <source>
        <dbReference type="Proteomes" id="UP001597024"/>
    </source>
</evidence>
<comment type="caution">
    <text evidence="1">The sequence shown here is derived from an EMBL/GenBank/DDBJ whole genome shotgun (WGS) entry which is preliminary data.</text>
</comment>
<feature type="non-terminal residue" evidence="1">
    <location>
        <position position="76"/>
    </location>
</feature>
<name>A0ABW3E9K2_9ACTN</name>
<proteinExistence type="predicted"/>
<evidence type="ECO:0008006" key="3">
    <source>
        <dbReference type="Google" id="ProtNLM"/>
    </source>
</evidence>
<dbReference type="Proteomes" id="UP001597024">
    <property type="component" value="Unassembled WGS sequence"/>
</dbReference>
<evidence type="ECO:0000313" key="1">
    <source>
        <dbReference type="EMBL" id="MFD0891894.1"/>
    </source>
</evidence>
<reference evidence="2" key="1">
    <citation type="journal article" date="2019" name="Int. J. Syst. Evol. Microbiol.">
        <title>The Global Catalogue of Microorganisms (GCM) 10K type strain sequencing project: providing services to taxonomists for standard genome sequencing and annotation.</title>
        <authorList>
            <consortium name="The Broad Institute Genomics Platform"/>
            <consortium name="The Broad Institute Genome Sequencing Center for Infectious Disease"/>
            <person name="Wu L."/>
            <person name="Ma J."/>
        </authorList>
    </citation>
    <scope>NUCLEOTIDE SEQUENCE [LARGE SCALE GENOMIC DNA]</scope>
    <source>
        <strain evidence="2">CCUG 62974</strain>
    </source>
</reference>